<organism evidence="1">
    <name type="scientific">hydrothermal vent metagenome</name>
    <dbReference type="NCBI Taxonomy" id="652676"/>
    <lineage>
        <taxon>unclassified sequences</taxon>
        <taxon>metagenomes</taxon>
        <taxon>ecological metagenomes</taxon>
    </lineage>
</organism>
<dbReference type="PANTHER" id="PTHR41247:SF1">
    <property type="entry name" value="HTH-TYPE TRANSCRIPTIONAL REPRESSOR YCNK"/>
    <property type="match status" value="1"/>
</dbReference>
<gene>
    <name evidence="1" type="ORF">MNB_SV-14-500</name>
</gene>
<dbReference type="EMBL" id="FPHN01000035">
    <property type="protein sequence ID" value="SFV54443.1"/>
    <property type="molecule type" value="Genomic_DNA"/>
</dbReference>
<reference evidence="1" key="1">
    <citation type="submission" date="2016-10" db="EMBL/GenBank/DDBJ databases">
        <authorList>
            <person name="de Groot N.N."/>
        </authorList>
    </citation>
    <scope>NUCLEOTIDE SEQUENCE</scope>
</reference>
<dbReference type="Pfam" id="PF05573">
    <property type="entry name" value="NosL"/>
    <property type="match status" value="1"/>
</dbReference>
<evidence type="ECO:0008006" key="2">
    <source>
        <dbReference type="Google" id="ProtNLM"/>
    </source>
</evidence>
<proteinExistence type="predicted"/>
<dbReference type="InterPro" id="IPR008719">
    <property type="entry name" value="N2O_reductase_NosL"/>
</dbReference>
<accession>A0A1W1BLR4</accession>
<protein>
    <recommendedName>
        <fullName evidence="2">Nitrous oxide reductase maturation protein, outer-membrane lipoprotein NosL</fullName>
    </recommendedName>
</protein>
<dbReference type="SUPFAM" id="SSF160387">
    <property type="entry name" value="NosL/MerB-like"/>
    <property type="match status" value="1"/>
</dbReference>
<dbReference type="AlphaFoldDB" id="A0A1W1BLR4"/>
<evidence type="ECO:0000313" key="1">
    <source>
        <dbReference type="EMBL" id="SFV54443.1"/>
    </source>
</evidence>
<name>A0A1W1BLR4_9ZZZZ</name>
<sequence>MLKKLIILITLTLALFSFDKNVPNGKIMGTSSCPVCSMHIKKFYKTSHAVVYTNGKKEHFCSMACLAQTIKKRKDIKTIYVVDASTNKLINAKKAIYVIGSKVPSTMGNSSRLAFASKSSAVEFQKKYGGKITNFSTALKAK</sequence>
<dbReference type="PANTHER" id="PTHR41247">
    <property type="entry name" value="HTH-TYPE TRANSCRIPTIONAL REPRESSOR YCNK"/>
    <property type="match status" value="1"/>
</dbReference>
<dbReference type="Gene3D" id="3.30.70.2050">
    <property type="match status" value="1"/>
</dbReference>